<evidence type="ECO:0000259" key="2">
    <source>
        <dbReference type="Pfam" id="PF15998"/>
    </source>
</evidence>
<name>A0A8I6RTQ6_CIMLE</name>
<feature type="chain" id="PRO_5035318466" description="DUF4773 domain-containing protein" evidence="1">
    <location>
        <begin position="17"/>
        <end position="241"/>
    </location>
</feature>
<dbReference type="InterPro" id="IPR031941">
    <property type="entry name" value="DUF4773"/>
</dbReference>
<sequence length="241" mass="27889">MKTLIILLGISATASSFGTIPWLTKRQENPIFDLQLTSDDTVNRDLAHFLSETENYAVLSAKESFAVLKKKVIEDASKFANTMGKLLQYGKGVAENANNKLQEITEYTCNNTHCYLCVFDKAEQKHPVKVCFRWTILEHNSVRQYHLCVNDRCALINYFFSARDALCAIYPPAPALWACLRIKEMNLKKETFNLCFYLELNVLKWPVFTSRSYCVKLREDTSMPYIARWNEDELIKFFSFS</sequence>
<proteinExistence type="predicted"/>
<evidence type="ECO:0000313" key="4">
    <source>
        <dbReference type="Proteomes" id="UP000494040"/>
    </source>
</evidence>
<keyword evidence="1" id="KW-0732">Signal</keyword>
<dbReference type="AlphaFoldDB" id="A0A8I6RTQ6"/>
<evidence type="ECO:0000313" key="3">
    <source>
        <dbReference type="EnsemblMetazoa" id="XP_014249514.1"/>
    </source>
</evidence>
<evidence type="ECO:0000256" key="1">
    <source>
        <dbReference type="SAM" id="SignalP"/>
    </source>
</evidence>
<keyword evidence="4" id="KW-1185">Reference proteome</keyword>
<reference evidence="3" key="1">
    <citation type="submission" date="2022-01" db="UniProtKB">
        <authorList>
            <consortium name="EnsemblMetazoa"/>
        </authorList>
    </citation>
    <scope>IDENTIFICATION</scope>
</reference>
<dbReference type="EnsemblMetazoa" id="XM_014394028.2">
    <property type="protein sequence ID" value="XP_014249514.1"/>
    <property type="gene ID" value="LOC106666674"/>
</dbReference>
<dbReference type="Pfam" id="PF15998">
    <property type="entry name" value="DUF4773"/>
    <property type="match status" value="1"/>
</dbReference>
<protein>
    <recommendedName>
        <fullName evidence="2">DUF4773 domain-containing protein</fullName>
    </recommendedName>
</protein>
<dbReference type="Proteomes" id="UP000494040">
    <property type="component" value="Unassembled WGS sequence"/>
</dbReference>
<accession>A0A8I6RTQ6</accession>
<organism evidence="3 4">
    <name type="scientific">Cimex lectularius</name>
    <name type="common">Bed bug</name>
    <name type="synonym">Acanthia lectularia</name>
    <dbReference type="NCBI Taxonomy" id="79782"/>
    <lineage>
        <taxon>Eukaryota</taxon>
        <taxon>Metazoa</taxon>
        <taxon>Ecdysozoa</taxon>
        <taxon>Arthropoda</taxon>
        <taxon>Hexapoda</taxon>
        <taxon>Insecta</taxon>
        <taxon>Pterygota</taxon>
        <taxon>Neoptera</taxon>
        <taxon>Paraneoptera</taxon>
        <taxon>Hemiptera</taxon>
        <taxon>Heteroptera</taxon>
        <taxon>Panheteroptera</taxon>
        <taxon>Cimicomorpha</taxon>
        <taxon>Cimicidae</taxon>
        <taxon>Cimex</taxon>
    </lineage>
</organism>
<dbReference type="GeneID" id="106666674"/>
<dbReference type="KEGG" id="clec:106666674"/>
<feature type="domain" description="DUF4773" evidence="2">
    <location>
        <begin position="108"/>
        <end position="219"/>
    </location>
</feature>
<dbReference type="RefSeq" id="XP_014249514.1">
    <property type="nucleotide sequence ID" value="XM_014394028.2"/>
</dbReference>
<feature type="signal peptide" evidence="1">
    <location>
        <begin position="1"/>
        <end position="16"/>
    </location>
</feature>